<dbReference type="Gene3D" id="3.30.450.40">
    <property type="match status" value="1"/>
</dbReference>
<dbReference type="NCBIfam" id="TIGR00229">
    <property type="entry name" value="sensory_box"/>
    <property type="match status" value="2"/>
</dbReference>
<dbReference type="PANTHER" id="PTHR44757:SF2">
    <property type="entry name" value="BIOFILM ARCHITECTURE MAINTENANCE PROTEIN MBAA"/>
    <property type="match status" value="1"/>
</dbReference>
<dbReference type="PROSITE" id="PS50113">
    <property type="entry name" value="PAC"/>
    <property type="match status" value="1"/>
</dbReference>
<dbReference type="GO" id="GO:0071111">
    <property type="term" value="F:cyclic-guanylate-specific phosphodiesterase activity"/>
    <property type="evidence" value="ECO:0007669"/>
    <property type="project" value="UniProtKB-EC"/>
</dbReference>
<dbReference type="InterPro" id="IPR052155">
    <property type="entry name" value="Biofilm_reg_signaling"/>
</dbReference>
<dbReference type="PROSITE" id="PS50887">
    <property type="entry name" value="GGDEF"/>
    <property type="match status" value="1"/>
</dbReference>
<evidence type="ECO:0000259" key="3">
    <source>
        <dbReference type="PROSITE" id="PS50113"/>
    </source>
</evidence>
<dbReference type="Proteomes" id="UP000575083">
    <property type="component" value="Unassembled WGS sequence"/>
</dbReference>
<evidence type="ECO:0000313" key="6">
    <source>
        <dbReference type="EMBL" id="MBB6559867.1"/>
    </source>
</evidence>
<dbReference type="SMART" id="SM00086">
    <property type="entry name" value="PAC"/>
    <property type="match status" value="2"/>
</dbReference>
<dbReference type="Pfam" id="PF00990">
    <property type="entry name" value="GGDEF"/>
    <property type="match status" value="1"/>
</dbReference>
<dbReference type="InterPro" id="IPR029016">
    <property type="entry name" value="GAF-like_dom_sf"/>
</dbReference>
<dbReference type="FunFam" id="3.30.70.270:FF:000001">
    <property type="entry name" value="Diguanylate cyclase domain protein"/>
    <property type="match status" value="1"/>
</dbReference>
<dbReference type="Pfam" id="PF00563">
    <property type="entry name" value="EAL"/>
    <property type="match status" value="1"/>
</dbReference>
<dbReference type="InterPro" id="IPR043128">
    <property type="entry name" value="Rev_trsase/Diguanyl_cyclase"/>
</dbReference>
<accession>A0A7X0PE22</accession>
<dbReference type="SUPFAM" id="SSF55785">
    <property type="entry name" value="PYP-like sensor domain (PAS domain)"/>
    <property type="match status" value="2"/>
</dbReference>
<dbReference type="NCBIfam" id="TIGR00254">
    <property type="entry name" value="GGDEF"/>
    <property type="match status" value="1"/>
</dbReference>
<evidence type="ECO:0000259" key="5">
    <source>
        <dbReference type="PROSITE" id="PS50887"/>
    </source>
</evidence>
<dbReference type="SUPFAM" id="SSF55073">
    <property type="entry name" value="Nucleotide cyclase"/>
    <property type="match status" value="1"/>
</dbReference>
<dbReference type="InterPro" id="IPR001633">
    <property type="entry name" value="EAL_dom"/>
</dbReference>
<feature type="domain" description="EAL" evidence="4">
    <location>
        <begin position="922"/>
        <end position="1176"/>
    </location>
</feature>
<evidence type="ECO:0000256" key="1">
    <source>
        <dbReference type="ARBA" id="ARBA00051114"/>
    </source>
</evidence>
<dbReference type="InterPro" id="IPR000160">
    <property type="entry name" value="GGDEF_dom"/>
</dbReference>
<dbReference type="InterPro" id="IPR013767">
    <property type="entry name" value="PAS_fold"/>
</dbReference>
<evidence type="ECO:0000259" key="4">
    <source>
        <dbReference type="PROSITE" id="PS50883"/>
    </source>
</evidence>
<gene>
    <name evidence="6" type="ORF">HNP48_002539</name>
</gene>
<protein>
    <submittedName>
        <fullName evidence="6">Diguanylate cyclase (GGDEF)-like protein/PAS domain S-box-containing protein</fullName>
    </submittedName>
</protein>
<keyword evidence="7" id="KW-1185">Reference proteome</keyword>
<proteinExistence type="predicted"/>
<feature type="domain" description="GGDEF" evidence="5">
    <location>
        <begin position="776"/>
        <end position="913"/>
    </location>
</feature>
<comment type="catalytic activity">
    <reaction evidence="1">
        <text>3',3'-c-di-GMP + H2O = 5'-phosphoguanylyl(3'-&gt;5')guanosine + H(+)</text>
        <dbReference type="Rhea" id="RHEA:24902"/>
        <dbReference type="ChEBI" id="CHEBI:15377"/>
        <dbReference type="ChEBI" id="CHEBI:15378"/>
        <dbReference type="ChEBI" id="CHEBI:58754"/>
        <dbReference type="ChEBI" id="CHEBI:58805"/>
        <dbReference type="EC" id="3.1.4.52"/>
    </reaction>
    <physiologicalReaction direction="left-to-right" evidence="1">
        <dbReference type="Rhea" id="RHEA:24903"/>
    </physiologicalReaction>
</comment>
<dbReference type="InterPro" id="IPR035965">
    <property type="entry name" value="PAS-like_dom_sf"/>
</dbReference>
<reference evidence="6 7" key="1">
    <citation type="submission" date="2020-08" db="EMBL/GenBank/DDBJ databases">
        <title>Functional genomics of gut bacteria from endangered species of beetles.</title>
        <authorList>
            <person name="Carlos-Shanley C."/>
        </authorList>
    </citation>
    <scope>NUCLEOTIDE SEQUENCE [LARGE SCALE GENOMIC DNA]</scope>
    <source>
        <strain evidence="6 7">S00198</strain>
    </source>
</reference>
<comment type="caution">
    <text evidence="6">The sequence shown here is derived from an EMBL/GenBank/DDBJ whole genome shotgun (WGS) entry which is preliminary data.</text>
</comment>
<dbReference type="PROSITE" id="PS50112">
    <property type="entry name" value="PAS"/>
    <property type="match status" value="2"/>
</dbReference>
<dbReference type="SUPFAM" id="SSF55781">
    <property type="entry name" value="GAF domain-like"/>
    <property type="match status" value="2"/>
</dbReference>
<name>A0A7X0PE22_9BURK</name>
<dbReference type="Gene3D" id="3.20.20.450">
    <property type="entry name" value="EAL domain"/>
    <property type="match status" value="1"/>
</dbReference>
<dbReference type="SMART" id="SM00091">
    <property type="entry name" value="PAS"/>
    <property type="match status" value="2"/>
</dbReference>
<dbReference type="CDD" id="cd01948">
    <property type="entry name" value="EAL"/>
    <property type="match status" value="1"/>
</dbReference>
<dbReference type="AlphaFoldDB" id="A0A7X0PE22"/>
<sequence>MGLLPDDPLRHAGQDATAPARLVRLQQEMLALDLGLPLADVLARMTGWARTLTDAAGCALYLREDGGGFVCRAVGGAIAAAVGDALAGPGGDQAPAAMPQTDGALLRAPLRTATGVLGWVCVAAGPHGAFGAQALAELQVLGESFAATLVRHGSTAQWRAAGEQYRLLFDHNPFPMWVSDLRSRQILAVNQAAVLHYGYSEQEFLAMDVRDLWLPEDRPEWEKTLRSTEEVQKVTGIKRRHRRKDGSVIDTEISADLVDFNGRRARLVLASDVSLRVRAERELARASRAQRMLSACNEVQIRAGTEQALIEEVCRITVEIGGYGMAWAGWLRGGSLQLAAQVGDDSGLLTALEGAWSDPAHAALRHTLEQALASGQLAVAENLAGQPAPEPWARLALAHGFQGAAFLPLGRAGGALGLLGLCTREPLVIGAEEAKLLQDLANDLAFGIEGLRAQARQQALQSAVARVAAAVSAGTGTAFFEQLVRSSTETLGAYGGFVARLHAGGDGEPAQARTLAAVALGQSVADFDFALDGSPLAPAPEETHGTVQGTAVEQFAARVLPGLPSHTCIWRRLDSASGRPLGAMALLFDSSRELDAMMASTLHIFATRAAAEIERQEADAQIRDQASLLDKAQDAIIVRSLEDRVLFWNRSAERLYGWTPQEAMGRSISHLLHDDAQAYQQAIRHVLALGEWSGEFTQHRKDGSSLTVEAHWTLVRDAQGTPRSILAINTDITQRKVTELQIQKLAFFDPLTGLPNRIRLVDRLQHALATGARNGRGGALLFIDLDNFKTLNDTLGHDKGDLLLQQVATRLKACVRESDTVARLGGDEFVVMLEQLSGSANETALQSRTVAENVLGALNQPFDLMGYEHRGTCSIGIAPFVQTEEVGELLKRADLAMYQAKTAGRNTLRFFDPDMQQAVTARAALESDLRQALAQDEFLLHWQPQVDSQGEMLGVEALLRWKHPQRGMVSPAVFIPLAEETGTILPLGRWVLETACAQIAAWAARPETAGLTVAVNVSVLQFRHPDFVDQVLAELDKAGANPRRLKLELTESLLVSDMEETVTKMAALKRRGVCFSLDDFGTGYSSLYYLKRLPLDQLKIDQSFVRDLLSDPNDAAIVRTIVALAQSLGLHVIAEGVENESQQQFLAEHGCHAYQGYLFSRPLAAEQLQAFLEARTHAA</sequence>
<dbReference type="SUPFAM" id="SSF141868">
    <property type="entry name" value="EAL domain-like"/>
    <property type="match status" value="1"/>
</dbReference>
<dbReference type="GO" id="GO:0071732">
    <property type="term" value="P:cellular response to nitric oxide"/>
    <property type="evidence" value="ECO:0007669"/>
    <property type="project" value="UniProtKB-ARBA"/>
</dbReference>
<dbReference type="SMART" id="SM00267">
    <property type="entry name" value="GGDEF"/>
    <property type="match status" value="1"/>
</dbReference>
<dbReference type="Pfam" id="PF13185">
    <property type="entry name" value="GAF_2"/>
    <property type="match status" value="1"/>
</dbReference>
<organism evidence="6 7">
    <name type="scientific">Acidovorax soli</name>
    <dbReference type="NCBI Taxonomy" id="592050"/>
    <lineage>
        <taxon>Bacteria</taxon>
        <taxon>Pseudomonadati</taxon>
        <taxon>Pseudomonadota</taxon>
        <taxon>Betaproteobacteria</taxon>
        <taxon>Burkholderiales</taxon>
        <taxon>Comamonadaceae</taxon>
        <taxon>Acidovorax</taxon>
    </lineage>
</organism>
<feature type="domain" description="PAC" evidence="3">
    <location>
        <begin position="692"/>
        <end position="744"/>
    </location>
</feature>
<dbReference type="FunFam" id="3.20.20.450:FF:000001">
    <property type="entry name" value="Cyclic di-GMP phosphodiesterase yahA"/>
    <property type="match status" value="1"/>
</dbReference>
<dbReference type="RefSeq" id="WP_184857293.1">
    <property type="nucleotide sequence ID" value="NZ_JACHLK010000004.1"/>
</dbReference>
<dbReference type="PANTHER" id="PTHR44757">
    <property type="entry name" value="DIGUANYLATE CYCLASE DGCP"/>
    <property type="match status" value="1"/>
</dbReference>
<feature type="domain" description="PAS" evidence="2">
    <location>
        <begin position="161"/>
        <end position="232"/>
    </location>
</feature>
<dbReference type="InterPro" id="IPR000700">
    <property type="entry name" value="PAS-assoc_C"/>
</dbReference>
<dbReference type="InterPro" id="IPR001610">
    <property type="entry name" value="PAC"/>
</dbReference>
<dbReference type="InterPro" id="IPR029787">
    <property type="entry name" value="Nucleotide_cyclase"/>
</dbReference>
<dbReference type="GO" id="GO:0006355">
    <property type="term" value="P:regulation of DNA-templated transcription"/>
    <property type="evidence" value="ECO:0007669"/>
    <property type="project" value="InterPro"/>
</dbReference>
<dbReference type="CDD" id="cd00130">
    <property type="entry name" value="PAS"/>
    <property type="match status" value="2"/>
</dbReference>
<dbReference type="EMBL" id="JACHLK010000004">
    <property type="protein sequence ID" value="MBB6559867.1"/>
    <property type="molecule type" value="Genomic_DNA"/>
</dbReference>
<dbReference type="Gene3D" id="3.30.450.20">
    <property type="entry name" value="PAS domain"/>
    <property type="match status" value="2"/>
</dbReference>
<dbReference type="CDD" id="cd01949">
    <property type="entry name" value="GGDEF"/>
    <property type="match status" value="1"/>
</dbReference>
<dbReference type="Pfam" id="PF00989">
    <property type="entry name" value="PAS"/>
    <property type="match status" value="2"/>
</dbReference>
<dbReference type="SMART" id="SM00052">
    <property type="entry name" value="EAL"/>
    <property type="match status" value="1"/>
</dbReference>
<feature type="domain" description="PAS" evidence="2">
    <location>
        <begin position="621"/>
        <end position="690"/>
    </location>
</feature>
<dbReference type="Gene3D" id="3.30.70.270">
    <property type="match status" value="1"/>
</dbReference>
<dbReference type="InterPro" id="IPR003018">
    <property type="entry name" value="GAF"/>
</dbReference>
<evidence type="ECO:0000313" key="7">
    <source>
        <dbReference type="Proteomes" id="UP000575083"/>
    </source>
</evidence>
<dbReference type="InterPro" id="IPR035919">
    <property type="entry name" value="EAL_sf"/>
</dbReference>
<dbReference type="InterPro" id="IPR000014">
    <property type="entry name" value="PAS"/>
</dbReference>
<dbReference type="PROSITE" id="PS50883">
    <property type="entry name" value="EAL"/>
    <property type="match status" value="1"/>
</dbReference>
<evidence type="ECO:0000259" key="2">
    <source>
        <dbReference type="PROSITE" id="PS50112"/>
    </source>
</evidence>